<comment type="caution">
    <text evidence="5">The sequence shown here is derived from an EMBL/GenBank/DDBJ whole genome shotgun (WGS) entry which is preliminary data.</text>
</comment>
<dbReference type="PANTHER" id="PTHR23402:SF1">
    <property type="entry name" value="PYROGLUTAMYL-PEPTIDASE I"/>
    <property type="match status" value="1"/>
</dbReference>
<dbReference type="SUPFAM" id="SSF53182">
    <property type="entry name" value="Pyrrolidone carboxyl peptidase (pyroglutamate aminopeptidase)"/>
    <property type="match status" value="1"/>
</dbReference>
<evidence type="ECO:0008006" key="7">
    <source>
        <dbReference type="Google" id="ProtNLM"/>
    </source>
</evidence>
<keyword evidence="2" id="KW-0645">Protease</keyword>
<dbReference type="EMBL" id="MTYI01000172">
    <property type="protein sequence ID" value="PNP49960.1"/>
    <property type="molecule type" value="Genomic_DNA"/>
</dbReference>
<accession>A0A2K0TWP5</accession>
<dbReference type="Proteomes" id="UP000236290">
    <property type="component" value="Unassembled WGS sequence"/>
</dbReference>
<dbReference type="InterPro" id="IPR016125">
    <property type="entry name" value="Peptidase_C15-like"/>
</dbReference>
<comment type="similarity">
    <text evidence="1">Belongs to the peptidase C15 family.</text>
</comment>
<evidence type="ECO:0000256" key="3">
    <source>
        <dbReference type="ARBA" id="ARBA00022801"/>
    </source>
</evidence>
<dbReference type="GO" id="GO:0008234">
    <property type="term" value="F:cysteine-type peptidase activity"/>
    <property type="evidence" value="ECO:0007669"/>
    <property type="project" value="UniProtKB-KW"/>
</dbReference>
<dbReference type="PANTHER" id="PTHR23402">
    <property type="entry name" value="PROTEASE FAMILY C15 PYROGLUTAMYL-PEPTIDASE I-RELATED"/>
    <property type="match status" value="1"/>
</dbReference>
<evidence type="ECO:0000256" key="1">
    <source>
        <dbReference type="ARBA" id="ARBA00006641"/>
    </source>
</evidence>
<gene>
    <name evidence="5" type="ORF">THARTR1_09291</name>
</gene>
<dbReference type="OrthoDB" id="407146at2759"/>
<organism evidence="5 6">
    <name type="scientific">Trichoderma harzianum</name>
    <name type="common">Hypocrea lixii</name>
    <dbReference type="NCBI Taxonomy" id="5544"/>
    <lineage>
        <taxon>Eukaryota</taxon>
        <taxon>Fungi</taxon>
        <taxon>Dikarya</taxon>
        <taxon>Ascomycota</taxon>
        <taxon>Pezizomycotina</taxon>
        <taxon>Sordariomycetes</taxon>
        <taxon>Hypocreomycetidae</taxon>
        <taxon>Hypocreales</taxon>
        <taxon>Hypocreaceae</taxon>
        <taxon>Trichoderma</taxon>
    </lineage>
</organism>
<dbReference type="AlphaFoldDB" id="A0A2K0TWP5"/>
<dbReference type="InterPro" id="IPR036440">
    <property type="entry name" value="Peptidase_C15-like_sf"/>
</dbReference>
<dbReference type="Gene3D" id="3.40.630.20">
    <property type="entry name" value="Peptidase C15, pyroglutamyl peptidase I-like"/>
    <property type="match status" value="1"/>
</dbReference>
<name>A0A2K0TWP5_TRIHA</name>
<sequence>MDSRSVWPATKDKGFIVGVTAFGLYAETHDFNASNMVLAALPPIITTRKNPAKKVYILKYPEIHVTYGSVSQAVQDIWNPKSPAWSKSAAAADIEYDDTEALKVNLVIHLGQMRSFPGYSFEKLANRDGYLRRDLDNQLPATIQNATGDLVEEQFISCPTILKPDIDVELVTTEVKTRMLNTLIRASTDAGRFSCEYILYSSLAELWRRGLDKRVMFMHVPAKSSEEDIMEGVDVAVNLILTIVDMLES</sequence>
<reference evidence="5 6" key="1">
    <citation type="submission" date="2017-02" db="EMBL/GenBank/DDBJ databases">
        <title>Genomes of Trichoderma spp. with biocontrol activity.</title>
        <authorList>
            <person name="Gardiner D."/>
            <person name="Kazan K."/>
            <person name="Vos C."/>
            <person name="Harvey P."/>
        </authorList>
    </citation>
    <scope>NUCLEOTIDE SEQUENCE [LARGE SCALE GENOMIC DNA]</scope>
    <source>
        <strain evidence="5 6">Tr1</strain>
    </source>
</reference>
<protein>
    <recommendedName>
        <fullName evidence="7">Pyroglutamyl peptidase type I</fullName>
    </recommendedName>
</protein>
<evidence type="ECO:0000256" key="2">
    <source>
        <dbReference type="ARBA" id="ARBA00022670"/>
    </source>
</evidence>
<keyword evidence="4" id="KW-0788">Thiol protease</keyword>
<keyword evidence="3" id="KW-0378">Hydrolase</keyword>
<dbReference type="Pfam" id="PF01470">
    <property type="entry name" value="Peptidase_C15"/>
    <property type="match status" value="1"/>
</dbReference>
<evidence type="ECO:0000256" key="4">
    <source>
        <dbReference type="ARBA" id="ARBA00022807"/>
    </source>
</evidence>
<evidence type="ECO:0000313" key="6">
    <source>
        <dbReference type="Proteomes" id="UP000236290"/>
    </source>
</evidence>
<evidence type="ECO:0000313" key="5">
    <source>
        <dbReference type="EMBL" id="PNP49960.1"/>
    </source>
</evidence>
<dbReference type="GO" id="GO:0006508">
    <property type="term" value="P:proteolysis"/>
    <property type="evidence" value="ECO:0007669"/>
    <property type="project" value="UniProtKB-KW"/>
</dbReference>
<proteinExistence type="inferred from homology"/>